<keyword evidence="2" id="KW-1133">Transmembrane helix</keyword>
<comment type="caution">
    <text evidence="3">The sequence shown here is derived from an EMBL/GenBank/DDBJ whole genome shotgun (WGS) entry which is preliminary data.</text>
</comment>
<organism evidence="3 4">
    <name type="scientific">Cherax quadricarinatus</name>
    <name type="common">Australian red claw crayfish</name>
    <dbReference type="NCBI Taxonomy" id="27406"/>
    <lineage>
        <taxon>Eukaryota</taxon>
        <taxon>Metazoa</taxon>
        <taxon>Ecdysozoa</taxon>
        <taxon>Arthropoda</taxon>
        <taxon>Crustacea</taxon>
        <taxon>Multicrustacea</taxon>
        <taxon>Malacostraca</taxon>
        <taxon>Eumalacostraca</taxon>
        <taxon>Eucarida</taxon>
        <taxon>Decapoda</taxon>
        <taxon>Pleocyemata</taxon>
        <taxon>Astacidea</taxon>
        <taxon>Parastacoidea</taxon>
        <taxon>Parastacidae</taxon>
        <taxon>Cherax</taxon>
    </lineage>
</organism>
<evidence type="ECO:0000256" key="1">
    <source>
        <dbReference type="SAM" id="MobiDB-lite"/>
    </source>
</evidence>
<dbReference type="Proteomes" id="UP001445076">
    <property type="component" value="Unassembled WGS sequence"/>
</dbReference>
<evidence type="ECO:0000313" key="4">
    <source>
        <dbReference type="Proteomes" id="UP001445076"/>
    </source>
</evidence>
<feature type="compositionally biased region" description="Pro residues" evidence="1">
    <location>
        <begin position="102"/>
        <end position="111"/>
    </location>
</feature>
<name>A0AAW0YDP4_CHEQU</name>
<feature type="region of interest" description="Disordered" evidence="1">
    <location>
        <begin position="94"/>
        <end position="137"/>
    </location>
</feature>
<feature type="non-terminal residue" evidence="3">
    <location>
        <position position="224"/>
    </location>
</feature>
<protein>
    <recommendedName>
        <fullName evidence="5">Fibronectin type-III domain-containing protein</fullName>
    </recommendedName>
</protein>
<keyword evidence="2" id="KW-0472">Membrane</keyword>
<feature type="transmembrane region" description="Helical" evidence="2">
    <location>
        <begin position="164"/>
        <end position="186"/>
    </location>
</feature>
<reference evidence="3 4" key="1">
    <citation type="journal article" date="2024" name="BMC Genomics">
        <title>Genome assembly of redclaw crayfish (Cherax quadricarinatus) provides insights into its immune adaptation and hypoxia tolerance.</title>
        <authorList>
            <person name="Liu Z."/>
            <person name="Zheng J."/>
            <person name="Li H."/>
            <person name="Fang K."/>
            <person name="Wang S."/>
            <person name="He J."/>
            <person name="Zhou D."/>
            <person name="Weng S."/>
            <person name="Chi M."/>
            <person name="Gu Z."/>
            <person name="He J."/>
            <person name="Li F."/>
            <person name="Wang M."/>
        </authorList>
    </citation>
    <scope>NUCLEOTIDE SEQUENCE [LARGE SCALE GENOMIC DNA]</scope>
    <source>
        <strain evidence="3">ZL_2023a</strain>
    </source>
</reference>
<dbReference type="SUPFAM" id="SSF49265">
    <property type="entry name" value="Fibronectin type III"/>
    <property type="match status" value="1"/>
</dbReference>
<evidence type="ECO:0008006" key="5">
    <source>
        <dbReference type="Google" id="ProtNLM"/>
    </source>
</evidence>
<proteinExistence type="predicted"/>
<keyword evidence="2" id="KW-0812">Transmembrane</keyword>
<sequence>VPGSLKVAVTQVTGDGAVLTWATSSGHRKVMTSCLLHYGPLTEAMHVQTAVQPAEHRIALAHLAPHTTYYAFLSCSHATTTYTSNTVHFTPHGDPAVALEVRPPPPPPPPKPVRKPPFWSSGGGRKEGGGGQSAEDGGIVVMMSQRHMDAPRRDPHSAVPSTSVILGAVCGVVGFLIINVTVVMVVRQYSHRRARRRRLLELQLEQHGGYLYNFEELMADYNQQ</sequence>
<dbReference type="InterPro" id="IPR013783">
    <property type="entry name" value="Ig-like_fold"/>
</dbReference>
<accession>A0AAW0YDP4</accession>
<dbReference type="Gene3D" id="2.60.40.10">
    <property type="entry name" value="Immunoglobulins"/>
    <property type="match status" value="1"/>
</dbReference>
<gene>
    <name evidence="3" type="ORF">OTU49_015533</name>
</gene>
<evidence type="ECO:0000313" key="3">
    <source>
        <dbReference type="EMBL" id="KAK8749772.1"/>
    </source>
</evidence>
<feature type="non-terminal residue" evidence="3">
    <location>
        <position position="1"/>
    </location>
</feature>
<dbReference type="AlphaFoldDB" id="A0AAW0YDP4"/>
<dbReference type="EMBL" id="JARKIK010000009">
    <property type="protein sequence ID" value="KAK8749772.1"/>
    <property type="molecule type" value="Genomic_DNA"/>
</dbReference>
<keyword evidence="4" id="KW-1185">Reference proteome</keyword>
<evidence type="ECO:0000256" key="2">
    <source>
        <dbReference type="SAM" id="Phobius"/>
    </source>
</evidence>
<dbReference type="InterPro" id="IPR036116">
    <property type="entry name" value="FN3_sf"/>
</dbReference>